<name>A0ABU7RBR8_9ACTN</name>
<evidence type="ECO:0000313" key="4">
    <source>
        <dbReference type="Proteomes" id="UP001332931"/>
    </source>
</evidence>
<keyword evidence="4" id="KW-1185">Reference proteome</keyword>
<protein>
    <submittedName>
        <fullName evidence="3">Helix-hairpin-helix domain-containing protein</fullName>
    </submittedName>
</protein>
<dbReference type="SMART" id="SM00278">
    <property type="entry name" value="HhH1"/>
    <property type="match status" value="2"/>
</dbReference>
<feature type="region of interest" description="Disordered" evidence="1">
    <location>
        <begin position="184"/>
        <end position="236"/>
    </location>
</feature>
<dbReference type="InterPro" id="IPR003583">
    <property type="entry name" value="Hlx-hairpin-Hlx_DNA-bd_motif"/>
</dbReference>
<dbReference type="RefSeq" id="WP_330958723.1">
    <property type="nucleotide sequence ID" value="NZ_JAZGJQ010000010.1"/>
</dbReference>
<dbReference type="PANTHER" id="PTHR21180">
    <property type="entry name" value="ENDONUCLEASE/EXONUCLEASE/PHOSPHATASE FAMILY DOMAIN-CONTAINING PROTEIN 1"/>
    <property type="match status" value="1"/>
</dbReference>
<evidence type="ECO:0000313" key="3">
    <source>
        <dbReference type="EMBL" id="MEE6147958.1"/>
    </source>
</evidence>
<dbReference type="PANTHER" id="PTHR21180:SF32">
    <property type="entry name" value="ENDONUCLEASE_EXONUCLEASE_PHOSPHATASE FAMILY DOMAIN-CONTAINING PROTEIN 1"/>
    <property type="match status" value="1"/>
</dbReference>
<reference evidence="3 4" key="1">
    <citation type="submission" date="2024-01" db="EMBL/GenBank/DDBJ databases">
        <title>Description of Olsenella sp. nov., isolated from pig feces.</title>
        <authorList>
            <person name="Chang Y.-H."/>
        </authorList>
    </citation>
    <scope>NUCLEOTIDE SEQUENCE [LARGE SCALE GENOMIC DNA]</scope>
    <source>
        <strain evidence="3 4">YH-ols2223</strain>
    </source>
</reference>
<comment type="caution">
    <text evidence="3">The sequence shown here is derived from an EMBL/GenBank/DDBJ whole genome shotgun (WGS) entry which is preliminary data.</text>
</comment>
<feature type="domain" description="Helix-hairpin-helix DNA-binding motif class 1" evidence="2">
    <location>
        <begin position="225"/>
        <end position="244"/>
    </location>
</feature>
<dbReference type="InterPro" id="IPR010994">
    <property type="entry name" value="RuvA_2-like"/>
</dbReference>
<evidence type="ECO:0000256" key="1">
    <source>
        <dbReference type="SAM" id="MobiDB-lite"/>
    </source>
</evidence>
<dbReference type="Gene3D" id="1.10.150.320">
    <property type="entry name" value="Photosystem II 12 kDa extrinsic protein"/>
    <property type="match status" value="1"/>
</dbReference>
<dbReference type="Proteomes" id="UP001332931">
    <property type="component" value="Unassembled WGS sequence"/>
</dbReference>
<dbReference type="SUPFAM" id="SSF47781">
    <property type="entry name" value="RuvA domain 2-like"/>
    <property type="match status" value="1"/>
</dbReference>
<evidence type="ECO:0000259" key="2">
    <source>
        <dbReference type="SMART" id="SM00278"/>
    </source>
</evidence>
<dbReference type="EMBL" id="JAZGJQ010000010">
    <property type="protein sequence ID" value="MEE6147958.1"/>
    <property type="molecule type" value="Genomic_DNA"/>
</dbReference>
<dbReference type="Pfam" id="PF10531">
    <property type="entry name" value="SLBB"/>
    <property type="match status" value="1"/>
</dbReference>
<dbReference type="InterPro" id="IPR019554">
    <property type="entry name" value="Soluble_ligand-bd"/>
</dbReference>
<feature type="region of interest" description="Disordered" evidence="1">
    <location>
        <begin position="63"/>
        <end position="115"/>
    </location>
</feature>
<accession>A0ABU7RBR8</accession>
<dbReference type="InterPro" id="IPR051675">
    <property type="entry name" value="Endo/Exo/Phosphatase_dom_1"/>
</dbReference>
<feature type="compositionally biased region" description="Low complexity" evidence="1">
    <location>
        <begin position="63"/>
        <end position="73"/>
    </location>
</feature>
<dbReference type="Pfam" id="PF12836">
    <property type="entry name" value="HHH_3"/>
    <property type="match status" value="1"/>
</dbReference>
<feature type="compositionally biased region" description="Low complexity" evidence="1">
    <location>
        <begin position="94"/>
        <end position="104"/>
    </location>
</feature>
<feature type="compositionally biased region" description="Polar residues" evidence="1">
    <location>
        <begin position="204"/>
        <end position="222"/>
    </location>
</feature>
<dbReference type="NCBIfam" id="TIGR00426">
    <property type="entry name" value="competence protein ComEA helix-hairpin-helix repeat region"/>
    <property type="match status" value="1"/>
</dbReference>
<gene>
    <name evidence="3" type="ORF">VXJ25_08195</name>
</gene>
<dbReference type="InterPro" id="IPR004509">
    <property type="entry name" value="Competence_ComEA_HhH"/>
</dbReference>
<proteinExistence type="predicted"/>
<organism evidence="3 4">
    <name type="scientific">Olsenella absiana</name>
    <dbReference type="NCBI Taxonomy" id="3115222"/>
    <lineage>
        <taxon>Bacteria</taxon>
        <taxon>Bacillati</taxon>
        <taxon>Actinomycetota</taxon>
        <taxon>Coriobacteriia</taxon>
        <taxon>Coriobacteriales</taxon>
        <taxon>Atopobiaceae</taxon>
        <taxon>Olsenella</taxon>
    </lineage>
</organism>
<sequence>MAQRGKRPWRGPGHGARLARLARRYGIVNRRALVVGACALVLVASAVGVARGLSAGTVSVTRAGEQGARQAQAVEPGGDGAAGSAGAEKGRGAGDPSDGAAGAQADGGAGTESEPGATEKVLVHVDGEVASPGVVELAGGSPRVRDAVEAAGGLTERADTTSLNLAAPVEDGSKVHVPDAVEAAESAQAAEAGASPSGSAARVTASQAGSPSSGSRVNLNSATEEELQRLPGVGPSTAAKIVEDRAKNGPFASVEDLMRVPGIGEKKLERLRGQAYV</sequence>
<feature type="domain" description="Helix-hairpin-helix DNA-binding motif class 1" evidence="2">
    <location>
        <begin position="255"/>
        <end position="274"/>
    </location>
</feature>
<feature type="compositionally biased region" description="Low complexity" evidence="1">
    <location>
        <begin position="184"/>
        <end position="201"/>
    </location>
</feature>